<dbReference type="InterPro" id="IPR035965">
    <property type="entry name" value="PAS-like_dom_sf"/>
</dbReference>
<dbReference type="InterPro" id="IPR029787">
    <property type="entry name" value="Nucleotide_cyclase"/>
</dbReference>
<dbReference type="OrthoDB" id="9812260at2"/>
<dbReference type="PROSITE" id="PS50887">
    <property type="entry name" value="GGDEF"/>
    <property type="match status" value="1"/>
</dbReference>
<dbReference type="STRING" id="1348114.OM33_12050"/>
<gene>
    <name evidence="5" type="ORF">OM33_12050</name>
</gene>
<accession>A0A0A7EGX1</accession>
<dbReference type="AlphaFoldDB" id="A0A0A7EGX1"/>
<dbReference type="InterPro" id="IPR000160">
    <property type="entry name" value="GGDEF_dom"/>
</dbReference>
<dbReference type="InterPro" id="IPR000014">
    <property type="entry name" value="PAS"/>
</dbReference>
<reference evidence="5 6" key="1">
    <citation type="submission" date="2014-11" db="EMBL/GenBank/DDBJ databases">
        <title>Complete Genome Sequence of Pseudoalteromonas sp. Strain OCN003 Isolated from Kaneohe Bay, Oahu, Hawaii.</title>
        <authorList>
            <person name="Beurmann S."/>
            <person name="Videau P."/>
            <person name="Ushijima B."/>
            <person name="Smith A.M."/>
            <person name="Aeby G.S."/>
            <person name="Callahan S.M."/>
            <person name="Belcaid M."/>
        </authorList>
    </citation>
    <scope>NUCLEOTIDE SEQUENCE [LARGE SCALE GENOMIC DNA]</scope>
    <source>
        <strain evidence="5 6">OCN003</strain>
    </source>
</reference>
<organism evidence="5 6">
    <name type="scientific">Pseudoalteromonas piratica</name>
    <dbReference type="NCBI Taxonomy" id="1348114"/>
    <lineage>
        <taxon>Bacteria</taxon>
        <taxon>Pseudomonadati</taxon>
        <taxon>Pseudomonadota</taxon>
        <taxon>Gammaproteobacteria</taxon>
        <taxon>Alteromonadales</taxon>
        <taxon>Pseudoalteromonadaceae</taxon>
        <taxon>Pseudoalteromonas</taxon>
    </lineage>
</organism>
<feature type="domain" description="GGDEF" evidence="4">
    <location>
        <begin position="185"/>
        <end position="316"/>
    </location>
</feature>
<dbReference type="GO" id="GO:0052621">
    <property type="term" value="F:diguanylate cyclase activity"/>
    <property type="evidence" value="ECO:0007669"/>
    <property type="project" value="UniProtKB-EC"/>
</dbReference>
<comment type="catalytic activity">
    <reaction evidence="3">
        <text>2 GTP = 3',3'-c-di-GMP + 2 diphosphate</text>
        <dbReference type="Rhea" id="RHEA:24898"/>
        <dbReference type="ChEBI" id="CHEBI:33019"/>
        <dbReference type="ChEBI" id="CHEBI:37565"/>
        <dbReference type="ChEBI" id="CHEBI:58805"/>
        <dbReference type="EC" id="2.7.7.65"/>
    </reaction>
</comment>
<dbReference type="Pfam" id="PF00990">
    <property type="entry name" value="GGDEF"/>
    <property type="match status" value="1"/>
</dbReference>
<dbReference type="eggNOG" id="COG3706">
    <property type="taxonomic scope" value="Bacteria"/>
</dbReference>
<dbReference type="SUPFAM" id="SSF55785">
    <property type="entry name" value="PYP-like sensor domain (PAS domain)"/>
    <property type="match status" value="1"/>
</dbReference>
<dbReference type="InterPro" id="IPR013767">
    <property type="entry name" value="PAS_fold"/>
</dbReference>
<dbReference type="Proteomes" id="UP000030341">
    <property type="component" value="Chromosome 1"/>
</dbReference>
<dbReference type="Pfam" id="PF00989">
    <property type="entry name" value="PAS"/>
    <property type="match status" value="1"/>
</dbReference>
<dbReference type="GO" id="GO:0006355">
    <property type="term" value="P:regulation of DNA-templated transcription"/>
    <property type="evidence" value="ECO:0007669"/>
    <property type="project" value="InterPro"/>
</dbReference>
<dbReference type="SMART" id="SM00091">
    <property type="entry name" value="PAS"/>
    <property type="match status" value="1"/>
</dbReference>
<evidence type="ECO:0000256" key="3">
    <source>
        <dbReference type="ARBA" id="ARBA00034247"/>
    </source>
</evidence>
<dbReference type="CDD" id="cd01949">
    <property type="entry name" value="GGDEF"/>
    <property type="match status" value="1"/>
</dbReference>
<dbReference type="PANTHER" id="PTHR45138:SF9">
    <property type="entry name" value="DIGUANYLATE CYCLASE DGCM-RELATED"/>
    <property type="match status" value="1"/>
</dbReference>
<dbReference type="EC" id="2.7.7.65" evidence="2"/>
<dbReference type="EMBL" id="CP009888">
    <property type="protein sequence ID" value="AIY65793.1"/>
    <property type="molecule type" value="Genomic_DNA"/>
</dbReference>
<dbReference type="CDD" id="cd00130">
    <property type="entry name" value="PAS"/>
    <property type="match status" value="1"/>
</dbReference>
<evidence type="ECO:0000256" key="1">
    <source>
        <dbReference type="ARBA" id="ARBA00001946"/>
    </source>
</evidence>
<dbReference type="PANTHER" id="PTHR45138">
    <property type="entry name" value="REGULATORY COMPONENTS OF SENSORY TRANSDUCTION SYSTEM"/>
    <property type="match status" value="1"/>
</dbReference>
<dbReference type="RefSeq" id="WP_038642036.1">
    <property type="nucleotide sequence ID" value="NZ_CP009888.1"/>
</dbReference>
<comment type="cofactor">
    <cofactor evidence="1">
        <name>Mg(2+)</name>
        <dbReference type="ChEBI" id="CHEBI:18420"/>
    </cofactor>
</comment>
<evidence type="ECO:0000313" key="5">
    <source>
        <dbReference type="EMBL" id="AIY65793.1"/>
    </source>
</evidence>
<dbReference type="InterPro" id="IPR043128">
    <property type="entry name" value="Rev_trsase/Diguanyl_cyclase"/>
</dbReference>
<keyword evidence="6" id="KW-1185">Reference proteome</keyword>
<protein>
    <recommendedName>
        <fullName evidence="2">diguanylate cyclase</fullName>
        <ecNumber evidence="2">2.7.7.65</ecNumber>
    </recommendedName>
</protein>
<proteinExistence type="predicted"/>
<dbReference type="Gene3D" id="3.30.70.270">
    <property type="match status" value="1"/>
</dbReference>
<dbReference type="InterPro" id="IPR050469">
    <property type="entry name" value="Diguanylate_Cyclase"/>
</dbReference>
<dbReference type="HOGENOM" id="CLU_000445_11_4_6"/>
<evidence type="ECO:0000256" key="2">
    <source>
        <dbReference type="ARBA" id="ARBA00012528"/>
    </source>
</evidence>
<name>A0A0A7EGX1_9GAMM</name>
<dbReference type="KEGG" id="pseo:OM33_12050"/>
<dbReference type="NCBIfam" id="TIGR00254">
    <property type="entry name" value="GGDEF"/>
    <property type="match status" value="1"/>
</dbReference>
<dbReference type="Gene3D" id="3.30.450.20">
    <property type="entry name" value="PAS domain"/>
    <property type="match status" value="1"/>
</dbReference>
<dbReference type="SMART" id="SM00267">
    <property type="entry name" value="GGDEF"/>
    <property type="match status" value="1"/>
</dbReference>
<evidence type="ECO:0000259" key="4">
    <source>
        <dbReference type="PROSITE" id="PS50887"/>
    </source>
</evidence>
<dbReference type="SUPFAM" id="SSF55073">
    <property type="entry name" value="Nucleotide cyclase"/>
    <property type="match status" value="1"/>
</dbReference>
<sequence length="316" mass="36357">MSADFELNEIHWMMDMFNTIDVGLVVLDRKYNICVWNGFMEAHSGLLPSAVKGKDVFDAFPGIDEAWFRSKAESVFVLKTRSFTIWEQHPYIFKFKNYRPITGKADYMYQNGTLIPLTNTTGEVSHLCVIIYDVTDEAVNKLELEQANAKLEELSRVDRLTNLYNRGFWEESFSKEFKRQQRSQNKSSLLMFDIDHFKKINDLYGHPGGDAALCFVSQTLKKVLRESDVAGRYGGEEFAVTLVDTDIEGAKVFAERLRQTMEEAVIHYEESEIMLTISIGIAEFDGKYTKYEQWIEDADKALYRSKESGRNTVSVA</sequence>
<dbReference type="FunFam" id="3.30.70.270:FF:000001">
    <property type="entry name" value="Diguanylate cyclase domain protein"/>
    <property type="match status" value="1"/>
</dbReference>
<evidence type="ECO:0000313" key="6">
    <source>
        <dbReference type="Proteomes" id="UP000030341"/>
    </source>
</evidence>